<dbReference type="InterPro" id="IPR026509">
    <property type="entry name" value="TMEM183"/>
</dbReference>
<dbReference type="AlphaFoldDB" id="A0A6P4YAP6"/>
<dbReference type="RefSeq" id="XP_019619359.1">
    <property type="nucleotide sequence ID" value="XM_019763800.1"/>
</dbReference>
<gene>
    <name evidence="3" type="primary">LOC109466149</name>
</gene>
<dbReference type="GeneID" id="109466149"/>
<dbReference type="KEGG" id="bbel:109466149"/>
<dbReference type="GO" id="GO:0019005">
    <property type="term" value="C:SCF ubiquitin ligase complex"/>
    <property type="evidence" value="ECO:0007669"/>
    <property type="project" value="TreeGrafter"/>
</dbReference>
<dbReference type="PANTHER" id="PTHR20988">
    <property type="entry name" value="TRANSMEMBRANE PROTEIN 183A-RELATED"/>
    <property type="match status" value="1"/>
</dbReference>
<accession>A0A6P4YAP6</accession>
<feature type="compositionally biased region" description="Basic residues" evidence="1">
    <location>
        <begin position="1"/>
        <end position="14"/>
    </location>
</feature>
<reference evidence="3" key="1">
    <citation type="submission" date="2025-08" db="UniProtKB">
        <authorList>
            <consortium name="RefSeq"/>
        </authorList>
    </citation>
    <scope>IDENTIFICATION</scope>
    <source>
        <tissue evidence="3">Gonad</tissue>
    </source>
</reference>
<sequence>MPKRGKKARRRRAKLGTEADVTLQQFADADGTTHPPSGRLGKGEANAFVRQAKALCHVQPSETLKMEEEDSLPWYEKDWDSDQGDIHAGSDSDTELELEENLTSINQLNNKHRQVQDSSEPEVEYPMDLWFVLAPYIRPEDIGRFAAICRNTWHLTQTIGFWRRLYNRYYSSSAQLPERLQPECMERTMCLRTCVVRSLFYLYTPFQLQVNTRAPVDQERFNGIIGSRCLYSWCSKGRTCLSTQSGIRDVWVFYFKLQLPGRPPGGIYHPRRRRRRLWDVDEDNDDALVNPEDGYCVLRIVAPHYIAVPGTVMGKVMADIKLALSGNMQNHCIMMHFSDQLCMTRKKPKAANGSNRARTKANCSAMLGERVILDPVKSIQVLHWWHPHYPYKYPG</sequence>
<dbReference type="PANTHER" id="PTHR20988:SF2">
    <property type="entry name" value="TRANSMEMBRANE PROTEIN 183A-RELATED"/>
    <property type="match status" value="1"/>
</dbReference>
<protein>
    <submittedName>
        <fullName evidence="3">Transmembrane protein 183B-like</fullName>
    </submittedName>
</protein>
<dbReference type="GO" id="GO:0031647">
    <property type="term" value="P:regulation of protein stability"/>
    <property type="evidence" value="ECO:0007669"/>
    <property type="project" value="TreeGrafter"/>
</dbReference>
<feature type="region of interest" description="Disordered" evidence="1">
    <location>
        <begin position="1"/>
        <end position="42"/>
    </location>
</feature>
<dbReference type="OrthoDB" id="5955317at2759"/>
<keyword evidence="2" id="KW-1185">Reference proteome</keyword>
<evidence type="ECO:0000256" key="1">
    <source>
        <dbReference type="SAM" id="MobiDB-lite"/>
    </source>
</evidence>
<organism evidence="2 3">
    <name type="scientific">Branchiostoma belcheri</name>
    <name type="common">Amphioxus</name>
    <dbReference type="NCBI Taxonomy" id="7741"/>
    <lineage>
        <taxon>Eukaryota</taxon>
        <taxon>Metazoa</taxon>
        <taxon>Chordata</taxon>
        <taxon>Cephalochordata</taxon>
        <taxon>Leptocardii</taxon>
        <taxon>Amphioxiformes</taxon>
        <taxon>Branchiostomatidae</taxon>
        <taxon>Branchiostoma</taxon>
    </lineage>
</organism>
<name>A0A6P4YAP6_BRABE</name>
<dbReference type="Proteomes" id="UP000515135">
    <property type="component" value="Unplaced"/>
</dbReference>
<proteinExistence type="predicted"/>
<evidence type="ECO:0000313" key="3">
    <source>
        <dbReference type="RefSeq" id="XP_019619359.1"/>
    </source>
</evidence>
<evidence type="ECO:0000313" key="2">
    <source>
        <dbReference type="Proteomes" id="UP000515135"/>
    </source>
</evidence>